<organism evidence="1 2">
    <name type="scientific">Planctopirus hydrillae</name>
    <dbReference type="NCBI Taxonomy" id="1841610"/>
    <lineage>
        <taxon>Bacteria</taxon>
        <taxon>Pseudomonadati</taxon>
        <taxon>Planctomycetota</taxon>
        <taxon>Planctomycetia</taxon>
        <taxon>Planctomycetales</taxon>
        <taxon>Planctomycetaceae</taxon>
        <taxon>Planctopirus</taxon>
    </lineage>
</organism>
<dbReference type="Proteomes" id="UP000094828">
    <property type="component" value="Unassembled WGS sequence"/>
</dbReference>
<keyword evidence="2" id="KW-1185">Reference proteome</keyword>
<evidence type="ECO:0000313" key="1">
    <source>
        <dbReference type="EMBL" id="ODA34923.1"/>
    </source>
</evidence>
<gene>
    <name evidence="1" type="ORF">A6X21_04580</name>
</gene>
<accession>A0A1C3ENU0</accession>
<proteinExistence type="predicted"/>
<dbReference type="AlphaFoldDB" id="A0A1C3ENU0"/>
<dbReference type="EMBL" id="LYDR01000039">
    <property type="protein sequence ID" value="ODA34923.1"/>
    <property type="molecule type" value="Genomic_DNA"/>
</dbReference>
<evidence type="ECO:0000313" key="2">
    <source>
        <dbReference type="Proteomes" id="UP000094828"/>
    </source>
</evidence>
<comment type="caution">
    <text evidence="1">The sequence shown here is derived from an EMBL/GenBank/DDBJ whole genome shotgun (WGS) entry which is preliminary data.</text>
</comment>
<sequence length="100" mass="10650">MTGTRILGQFQSAMDGRMSPVAAGISSRAVMLGKVSSGWKQKWTGAAKRGPKTGSILKSPQFSGTQLEPIPALLEVCQVDLSISPQRVAKLVACRGFFLK</sequence>
<reference evidence="1 2" key="1">
    <citation type="submission" date="2016-05" db="EMBL/GenBank/DDBJ databases">
        <title>Genomic and physiological characterization of Planctopirus sp. isolated from fresh water lake.</title>
        <authorList>
            <person name="Subhash Y."/>
            <person name="Ramana C."/>
        </authorList>
    </citation>
    <scope>NUCLEOTIDE SEQUENCE [LARGE SCALE GENOMIC DNA]</scope>
    <source>
        <strain evidence="1 2">JC280</strain>
    </source>
</reference>
<name>A0A1C3ENU0_9PLAN</name>
<protein>
    <submittedName>
        <fullName evidence="1">Uncharacterized protein</fullName>
    </submittedName>
</protein>